<evidence type="ECO:0000259" key="2">
    <source>
        <dbReference type="Pfam" id="PF17921"/>
    </source>
</evidence>
<reference evidence="4 5" key="1">
    <citation type="submission" date="2021-02" db="EMBL/GenBank/DDBJ databases">
        <title>Plant Genome Project.</title>
        <authorList>
            <person name="Zhang R.-G."/>
        </authorList>
    </citation>
    <scope>NUCLEOTIDE SEQUENCE [LARGE SCALE GENOMIC DNA]</scope>
    <source>
        <tissue evidence="4">Leaves</tissue>
    </source>
</reference>
<dbReference type="Proteomes" id="UP000827721">
    <property type="component" value="Unassembled WGS sequence"/>
</dbReference>
<sequence>MTLYSEETRYAYPIILKIIKKHHKEGHMGHDKTLQLMENSYFWPTLRQDVYRCFSVHESPPVLDPKLPQLRKRLIGGPNDLGMVSKGKRKASPERRDNSDDDLDVANSRASFLHHGGNVGDHYNKLSTRKISPLEINSNAYRLKLPSHIRTLDVFNVKHLVPYKGDNSDEDLDVANSRVNFLHHGWNDGDHVNSIALDFMER</sequence>
<feature type="domain" description="Tf2-1-like SH3-like" evidence="3">
    <location>
        <begin position="121"/>
        <end position="163"/>
    </location>
</feature>
<comment type="caution">
    <text evidence="4">The sequence shown here is derived from an EMBL/GenBank/DDBJ whole genome shotgun (WGS) entry which is preliminary data.</text>
</comment>
<feature type="region of interest" description="Disordered" evidence="1">
    <location>
        <begin position="75"/>
        <end position="103"/>
    </location>
</feature>
<protein>
    <recommendedName>
        <fullName evidence="6">Integrase zinc-binding domain-containing protein</fullName>
    </recommendedName>
</protein>
<evidence type="ECO:0000313" key="4">
    <source>
        <dbReference type="EMBL" id="KAH7573472.1"/>
    </source>
</evidence>
<dbReference type="EMBL" id="JAFEMO010000003">
    <property type="protein sequence ID" value="KAH7573472.1"/>
    <property type="molecule type" value="Genomic_DNA"/>
</dbReference>
<evidence type="ECO:0000313" key="5">
    <source>
        <dbReference type="Proteomes" id="UP000827721"/>
    </source>
</evidence>
<name>A0ABQ8I9Z6_9ROSI</name>
<accession>A0ABQ8I9Z6</accession>
<dbReference type="Gene3D" id="1.10.340.70">
    <property type="match status" value="1"/>
</dbReference>
<keyword evidence="5" id="KW-1185">Reference proteome</keyword>
<proteinExistence type="predicted"/>
<feature type="domain" description="Integrase zinc-binding" evidence="2">
    <location>
        <begin position="16"/>
        <end position="52"/>
    </location>
</feature>
<evidence type="ECO:0008006" key="6">
    <source>
        <dbReference type="Google" id="ProtNLM"/>
    </source>
</evidence>
<evidence type="ECO:0000256" key="1">
    <source>
        <dbReference type="SAM" id="MobiDB-lite"/>
    </source>
</evidence>
<evidence type="ECO:0000259" key="3">
    <source>
        <dbReference type="Pfam" id="PF24626"/>
    </source>
</evidence>
<dbReference type="InterPro" id="IPR056924">
    <property type="entry name" value="SH3_Tf2-1"/>
</dbReference>
<dbReference type="Pfam" id="PF17921">
    <property type="entry name" value="Integrase_H2C2"/>
    <property type="match status" value="1"/>
</dbReference>
<dbReference type="Pfam" id="PF24626">
    <property type="entry name" value="SH3_Tf2-1"/>
    <property type="match status" value="1"/>
</dbReference>
<organism evidence="4 5">
    <name type="scientific">Xanthoceras sorbifolium</name>
    <dbReference type="NCBI Taxonomy" id="99658"/>
    <lineage>
        <taxon>Eukaryota</taxon>
        <taxon>Viridiplantae</taxon>
        <taxon>Streptophyta</taxon>
        <taxon>Embryophyta</taxon>
        <taxon>Tracheophyta</taxon>
        <taxon>Spermatophyta</taxon>
        <taxon>Magnoliopsida</taxon>
        <taxon>eudicotyledons</taxon>
        <taxon>Gunneridae</taxon>
        <taxon>Pentapetalae</taxon>
        <taxon>rosids</taxon>
        <taxon>malvids</taxon>
        <taxon>Sapindales</taxon>
        <taxon>Sapindaceae</taxon>
        <taxon>Xanthoceroideae</taxon>
        <taxon>Xanthoceras</taxon>
    </lineage>
</organism>
<dbReference type="InterPro" id="IPR041588">
    <property type="entry name" value="Integrase_H2C2"/>
</dbReference>
<gene>
    <name evidence="4" type="ORF">JRO89_XS03G0155100</name>
</gene>